<feature type="domain" description="Purple acid phosphatase N-terminal" evidence="9">
    <location>
        <begin position="51"/>
        <end position="139"/>
    </location>
</feature>
<dbReference type="Pfam" id="PF14008">
    <property type="entry name" value="Metallophos_C"/>
    <property type="match status" value="1"/>
</dbReference>
<dbReference type="InterPro" id="IPR025733">
    <property type="entry name" value="PAPs_C"/>
</dbReference>
<dbReference type="Pfam" id="PF00149">
    <property type="entry name" value="Metallophos"/>
    <property type="match status" value="1"/>
</dbReference>
<keyword evidence="11" id="KW-1185">Reference proteome</keyword>
<reference evidence="10 11" key="1">
    <citation type="journal article" date="2016" name="Sci. Rep.">
        <title>The Dendrobium catenatum Lindl. genome sequence provides insights into polysaccharide synthase, floral development and adaptive evolution.</title>
        <authorList>
            <person name="Zhang G.Q."/>
            <person name="Xu Q."/>
            <person name="Bian C."/>
            <person name="Tsai W.C."/>
            <person name="Yeh C.M."/>
            <person name="Liu K.W."/>
            <person name="Yoshida K."/>
            <person name="Zhang L.S."/>
            <person name="Chang S.B."/>
            <person name="Chen F."/>
            <person name="Shi Y."/>
            <person name="Su Y.Y."/>
            <person name="Zhang Y.Q."/>
            <person name="Chen L.J."/>
            <person name="Yin Y."/>
            <person name="Lin M."/>
            <person name="Huang H."/>
            <person name="Deng H."/>
            <person name="Wang Z.W."/>
            <person name="Zhu S.L."/>
            <person name="Zhao X."/>
            <person name="Deng C."/>
            <person name="Niu S.C."/>
            <person name="Huang J."/>
            <person name="Wang M."/>
            <person name="Liu G.H."/>
            <person name="Yang H.J."/>
            <person name="Xiao X.J."/>
            <person name="Hsiao Y.Y."/>
            <person name="Wu W.L."/>
            <person name="Chen Y.Y."/>
            <person name="Mitsuda N."/>
            <person name="Ohme-Takagi M."/>
            <person name="Luo Y.B."/>
            <person name="Van de Peer Y."/>
            <person name="Liu Z.J."/>
        </authorList>
    </citation>
    <scope>NUCLEOTIDE SEQUENCE [LARGE SCALE GENOMIC DNA]</scope>
    <source>
        <tissue evidence="10">The whole plant</tissue>
    </source>
</reference>
<dbReference type="InterPro" id="IPR039331">
    <property type="entry name" value="PAPs-like"/>
</dbReference>
<evidence type="ECO:0000313" key="11">
    <source>
        <dbReference type="Proteomes" id="UP000233837"/>
    </source>
</evidence>
<dbReference type="InterPro" id="IPR004843">
    <property type="entry name" value="Calcineurin-like_PHP"/>
</dbReference>
<feature type="chain" id="PRO_5013988250" description="Purple acid phosphatase" evidence="5">
    <location>
        <begin position="23"/>
        <end position="438"/>
    </location>
</feature>
<dbReference type="Proteomes" id="UP000233837">
    <property type="component" value="Unassembled WGS sequence"/>
</dbReference>
<accession>A0A2I0WGL0</accession>
<comment type="catalytic activity">
    <reaction evidence="5">
        <text>a phosphate monoester + H2O = an alcohol + phosphate</text>
        <dbReference type="Rhea" id="RHEA:15017"/>
        <dbReference type="ChEBI" id="CHEBI:15377"/>
        <dbReference type="ChEBI" id="CHEBI:30879"/>
        <dbReference type="ChEBI" id="CHEBI:43474"/>
        <dbReference type="ChEBI" id="CHEBI:67140"/>
        <dbReference type="EC" id="3.1.3.2"/>
    </reaction>
</comment>
<gene>
    <name evidence="10" type="primary">PAP20</name>
    <name evidence="10" type="ORF">MA16_Dca004970</name>
</gene>
<dbReference type="PANTHER" id="PTHR22953:SF153">
    <property type="entry name" value="PURPLE ACID PHOSPHATASE"/>
    <property type="match status" value="1"/>
</dbReference>
<dbReference type="SUPFAM" id="SSF49363">
    <property type="entry name" value="Purple acid phosphatase, N-terminal domain"/>
    <property type="match status" value="1"/>
</dbReference>
<keyword evidence="2 5" id="KW-0732">Signal</keyword>
<evidence type="ECO:0000259" key="9">
    <source>
        <dbReference type="Pfam" id="PF16656"/>
    </source>
</evidence>
<feature type="region of interest" description="Disordered" evidence="6">
    <location>
        <begin position="24"/>
        <end position="51"/>
    </location>
</feature>
<feature type="signal peptide" evidence="5">
    <location>
        <begin position="1"/>
        <end position="22"/>
    </location>
</feature>
<evidence type="ECO:0000256" key="4">
    <source>
        <dbReference type="ARBA" id="ARBA00023180"/>
    </source>
</evidence>
<dbReference type="Gene3D" id="2.60.40.380">
    <property type="entry name" value="Purple acid phosphatase-like, N-terminal"/>
    <property type="match status" value="1"/>
</dbReference>
<evidence type="ECO:0000256" key="6">
    <source>
        <dbReference type="SAM" id="MobiDB-lite"/>
    </source>
</evidence>
<dbReference type="EMBL" id="KZ502668">
    <property type="protein sequence ID" value="PKU74779.1"/>
    <property type="molecule type" value="Genomic_DNA"/>
</dbReference>
<name>A0A2I0WGL0_9ASPA</name>
<dbReference type="Pfam" id="PF16656">
    <property type="entry name" value="Pur_ac_phosph_N"/>
    <property type="match status" value="1"/>
</dbReference>
<dbReference type="GO" id="GO:0046872">
    <property type="term" value="F:metal ion binding"/>
    <property type="evidence" value="ECO:0007669"/>
    <property type="project" value="InterPro"/>
</dbReference>
<evidence type="ECO:0000256" key="3">
    <source>
        <dbReference type="ARBA" id="ARBA00022801"/>
    </source>
</evidence>
<sequence length="438" mass="48386">MASHILPNLLLLLALSVSRSAAGSATSPYLRPPPRETLSTPLPDDADGTTPQQVHISMVGMNRVRVTWITEDDAPATVDYGLQEGKYGESSTGSTLTYSFSALYTSGKIHEVVIGPLDPDSVYYYRCSGNPAREFSFKTPPASLPIKFVVIGDLGQTGWTNSTLNHISRSNYDILLLPGDLSYADLNQPSWDSYARLVEPLASSRPWMVTEGNHEIETIPLIESTPFKPYNARYHMPYEESTSPSNLFYSFDAGGGAVHVLMLGSYTDFDASSDQLKWLQADLAKLDRSKTKWLFALIHAPWYNSNKAHQGDGEDMREAMEETLYAARVDAVFAGHVHAYERFVVQAPVYNSKKNQCGPLHITIGDGGNREGLANKYIDPQPSISLFREASFGHGQLQVANGTHALWSWHRNDDDEAVVVDSVWISSLLSNPACHKKN</sequence>
<protein>
    <recommendedName>
        <fullName evidence="5">Purple acid phosphatase</fullName>
        <ecNumber evidence="5">3.1.3.2</ecNumber>
    </recommendedName>
</protein>
<keyword evidence="4" id="KW-0325">Glycoprotein</keyword>
<feature type="domain" description="Purple acid phosphatase C-terminal" evidence="8">
    <location>
        <begin position="358"/>
        <end position="421"/>
    </location>
</feature>
<dbReference type="InterPro" id="IPR041792">
    <property type="entry name" value="MPP_PAP"/>
</dbReference>
<evidence type="ECO:0000313" key="10">
    <source>
        <dbReference type="EMBL" id="PKU74779.1"/>
    </source>
</evidence>
<evidence type="ECO:0000256" key="2">
    <source>
        <dbReference type="ARBA" id="ARBA00022729"/>
    </source>
</evidence>
<dbReference type="InterPro" id="IPR008963">
    <property type="entry name" value="Purple_acid_Pase-like_N"/>
</dbReference>
<dbReference type="SUPFAM" id="SSF56300">
    <property type="entry name" value="Metallo-dependent phosphatases"/>
    <property type="match status" value="1"/>
</dbReference>
<comment type="similarity">
    <text evidence="1 5">Belongs to the metallophosphoesterase superfamily. Purple acid phosphatase family.</text>
</comment>
<dbReference type="PANTHER" id="PTHR22953">
    <property type="entry name" value="ACID PHOSPHATASE RELATED"/>
    <property type="match status" value="1"/>
</dbReference>
<dbReference type="InterPro" id="IPR015914">
    <property type="entry name" value="PAPs_N"/>
</dbReference>
<dbReference type="EC" id="3.1.3.2" evidence="5"/>
<dbReference type="Gene3D" id="3.60.21.10">
    <property type="match status" value="1"/>
</dbReference>
<proteinExistence type="inferred from homology"/>
<evidence type="ECO:0000256" key="5">
    <source>
        <dbReference type="RuleBase" id="RU361203"/>
    </source>
</evidence>
<dbReference type="CDD" id="cd00839">
    <property type="entry name" value="MPP_PAPs"/>
    <property type="match status" value="1"/>
</dbReference>
<dbReference type="AlphaFoldDB" id="A0A2I0WGL0"/>
<evidence type="ECO:0000259" key="7">
    <source>
        <dbReference type="Pfam" id="PF00149"/>
    </source>
</evidence>
<keyword evidence="3 5" id="KW-0378">Hydrolase</keyword>
<evidence type="ECO:0000256" key="1">
    <source>
        <dbReference type="ARBA" id="ARBA00008723"/>
    </source>
</evidence>
<dbReference type="GO" id="GO:0003993">
    <property type="term" value="F:acid phosphatase activity"/>
    <property type="evidence" value="ECO:0007669"/>
    <property type="project" value="UniProtKB-EC"/>
</dbReference>
<reference evidence="10 11" key="2">
    <citation type="journal article" date="2017" name="Nature">
        <title>The Apostasia genome and the evolution of orchids.</title>
        <authorList>
            <person name="Zhang G.Q."/>
            <person name="Liu K.W."/>
            <person name="Li Z."/>
            <person name="Lohaus R."/>
            <person name="Hsiao Y.Y."/>
            <person name="Niu S.C."/>
            <person name="Wang J.Y."/>
            <person name="Lin Y.C."/>
            <person name="Xu Q."/>
            <person name="Chen L.J."/>
            <person name="Yoshida K."/>
            <person name="Fujiwara S."/>
            <person name="Wang Z.W."/>
            <person name="Zhang Y.Q."/>
            <person name="Mitsuda N."/>
            <person name="Wang M."/>
            <person name="Liu G.H."/>
            <person name="Pecoraro L."/>
            <person name="Huang H.X."/>
            <person name="Xiao X.J."/>
            <person name="Lin M."/>
            <person name="Wu X.Y."/>
            <person name="Wu W.L."/>
            <person name="Chen Y.Y."/>
            <person name="Chang S.B."/>
            <person name="Sakamoto S."/>
            <person name="Ohme-Takagi M."/>
            <person name="Yagi M."/>
            <person name="Zeng S.J."/>
            <person name="Shen C.Y."/>
            <person name="Yeh C.M."/>
            <person name="Luo Y.B."/>
            <person name="Tsai W.C."/>
            <person name="Van de Peer Y."/>
            <person name="Liu Z.J."/>
        </authorList>
    </citation>
    <scope>NUCLEOTIDE SEQUENCE [LARGE SCALE GENOMIC DNA]</scope>
    <source>
        <tissue evidence="10">The whole plant</tissue>
    </source>
</reference>
<dbReference type="InterPro" id="IPR029052">
    <property type="entry name" value="Metallo-depent_PP-like"/>
</dbReference>
<organism evidence="10 11">
    <name type="scientific">Dendrobium catenatum</name>
    <dbReference type="NCBI Taxonomy" id="906689"/>
    <lineage>
        <taxon>Eukaryota</taxon>
        <taxon>Viridiplantae</taxon>
        <taxon>Streptophyta</taxon>
        <taxon>Embryophyta</taxon>
        <taxon>Tracheophyta</taxon>
        <taxon>Spermatophyta</taxon>
        <taxon>Magnoliopsida</taxon>
        <taxon>Liliopsida</taxon>
        <taxon>Asparagales</taxon>
        <taxon>Orchidaceae</taxon>
        <taxon>Epidendroideae</taxon>
        <taxon>Malaxideae</taxon>
        <taxon>Dendrobiinae</taxon>
        <taxon>Dendrobium</taxon>
    </lineage>
</organism>
<feature type="domain" description="Calcineurin-like phosphoesterase" evidence="7">
    <location>
        <begin position="146"/>
        <end position="340"/>
    </location>
</feature>
<evidence type="ECO:0000259" key="8">
    <source>
        <dbReference type="Pfam" id="PF14008"/>
    </source>
</evidence>